<organism evidence="2 3">
    <name type="scientific">Multifurca ochricompacta</name>
    <dbReference type="NCBI Taxonomy" id="376703"/>
    <lineage>
        <taxon>Eukaryota</taxon>
        <taxon>Fungi</taxon>
        <taxon>Dikarya</taxon>
        <taxon>Basidiomycota</taxon>
        <taxon>Agaricomycotina</taxon>
        <taxon>Agaricomycetes</taxon>
        <taxon>Russulales</taxon>
        <taxon>Russulaceae</taxon>
        <taxon>Multifurca</taxon>
    </lineage>
</organism>
<evidence type="ECO:0000313" key="3">
    <source>
        <dbReference type="Proteomes" id="UP001203297"/>
    </source>
</evidence>
<protein>
    <submittedName>
        <fullName evidence="2">Uncharacterized protein</fullName>
    </submittedName>
</protein>
<name>A0AAD4M2G3_9AGAM</name>
<comment type="caution">
    <text evidence="2">The sequence shown here is derived from an EMBL/GenBank/DDBJ whole genome shotgun (WGS) entry which is preliminary data.</text>
</comment>
<feature type="region of interest" description="Disordered" evidence="1">
    <location>
        <begin position="20"/>
        <end position="50"/>
    </location>
</feature>
<reference evidence="2" key="1">
    <citation type="journal article" date="2022" name="New Phytol.">
        <title>Evolutionary transition to the ectomycorrhizal habit in the genomes of a hyperdiverse lineage of mushroom-forming fungi.</title>
        <authorList>
            <person name="Looney B."/>
            <person name="Miyauchi S."/>
            <person name="Morin E."/>
            <person name="Drula E."/>
            <person name="Courty P.E."/>
            <person name="Kohler A."/>
            <person name="Kuo A."/>
            <person name="LaButti K."/>
            <person name="Pangilinan J."/>
            <person name="Lipzen A."/>
            <person name="Riley R."/>
            <person name="Andreopoulos W."/>
            <person name="He G."/>
            <person name="Johnson J."/>
            <person name="Nolan M."/>
            <person name="Tritt A."/>
            <person name="Barry K.W."/>
            <person name="Grigoriev I.V."/>
            <person name="Nagy L.G."/>
            <person name="Hibbett D."/>
            <person name="Henrissat B."/>
            <person name="Matheny P.B."/>
            <person name="Labbe J."/>
            <person name="Martin F.M."/>
        </authorList>
    </citation>
    <scope>NUCLEOTIDE SEQUENCE</scope>
    <source>
        <strain evidence="2">BPL690</strain>
    </source>
</reference>
<keyword evidence="3" id="KW-1185">Reference proteome</keyword>
<gene>
    <name evidence="2" type="ORF">B0F90DRAFT_688371</name>
</gene>
<dbReference type="Proteomes" id="UP001203297">
    <property type="component" value="Unassembled WGS sequence"/>
</dbReference>
<sequence>MMKRTRRACDEAPYRIVCEQIMTNNSPPPPPRSTTRTRLSHIPQSPTTRPTNNHIVILSYHVLHSVGWLHNTCGQRSVAQAHAMYPNGSQPWSSHHINQLKPKRTIRKDKITTSRAFAHSVPDITAHFLPLCSVGVVELPSDRGEDGMTASFRIQVNVFSPTFSALRSASFAG</sequence>
<dbReference type="EMBL" id="WTXG01000027">
    <property type="protein sequence ID" value="KAI0298731.1"/>
    <property type="molecule type" value="Genomic_DNA"/>
</dbReference>
<evidence type="ECO:0000256" key="1">
    <source>
        <dbReference type="SAM" id="MobiDB-lite"/>
    </source>
</evidence>
<proteinExistence type="predicted"/>
<dbReference type="AlphaFoldDB" id="A0AAD4M2G3"/>
<evidence type="ECO:0000313" key="2">
    <source>
        <dbReference type="EMBL" id="KAI0298731.1"/>
    </source>
</evidence>
<accession>A0AAD4M2G3</accession>